<dbReference type="Pfam" id="PF14054">
    <property type="entry name" value="DUF4249"/>
    <property type="match status" value="1"/>
</dbReference>
<protein>
    <submittedName>
        <fullName evidence="1">DUF4249 domain-containing protein</fullName>
    </submittedName>
</protein>
<keyword evidence="2" id="KW-1185">Reference proteome</keyword>
<accession>A0A4V4H1F3</accession>
<dbReference type="RefSeq" id="WP_136576999.1">
    <property type="nucleotide sequence ID" value="NZ_STFF01000002.1"/>
</dbReference>
<dbReference type="AlphaFoldDB" id="A0A4V4H1F3"/>
<name>A0A4V4H1F3_9BACT</name>
<dbReference type="OrthoDB" id="637707at2"/>
<dbReference type="InterPro" id="IPR025345">
    <property type="entry name" value="DUF4249"/>
</dbReference>
<evidence type="ECO:0000313" key="2">
    <source>
        <dbReference type="Proteomes" id="UP000306918"/>
    </source>
</evidence>
<reference evidence="1 2" key="1">
    <citation type="submission" date="2019-04" db="EMBL/GenBank/DDBJ databases">
        <title>Niastella caeni sp. nov., isolated from activated sludge.</title>
        <authorList>
            <person name="Sheng M."/>
        </authorList>
    </citation>
    <scope>NUCLEOTIDE SEQUENCE [LARGE SCALE GENOMIC DNA]</scope>
    <source>
        <strain evidence="1 2">HX-2-15</strain>
    </source>
</reference>
<sequence>MHTRCYSLTGIMLLLLTAGCTKEFNIELDKTQPLFVIEGRISNLTGPYYVRITKSTNSLGLGGGPYNDSAEAVTGALVTISDDSGITDTLIPANSYNRYRYFYFYKNGKVDSIKERLPPYYSDKYRGDRGYYETTKITGRPGHTYHLLVRTGNEEFHASAYMPNAPEIDSAALKEATINAKGDKGLLPFVWFKEPQNEKNYYLLMYNPITDYPYDNSFNRFIPSGVYPFYVVDDALLPPYINGMAVQMMVNGHDPYSNNYPYIIYNDPVQVRLSSLTKEAYNFFKALGRQLEDDGNAYRPAPSSPPGNISGNALGLFWATQISHKLILR</sequence>
<dbReference type="EMBL" id="STFF01000002">
    <property type="protein sequence ID" value="THU40246.1"/>
    <property type="molecule type" value="Genomic_DNA"/>
</dbReference>
<proteinExistence type="predicted"/>
<comment type="caution">
    <text evidence="1">The sequence shown here is derived from an EMBL/GenBank/DDBJ whole genome shotgun (WGS) entry which is preliminary data.</text>
</comment>
<evidence type="ECO:0000313" key="1">
    <source>
        <dbReference type="EMBL" id="THU40246.1"/>
    </source>
</evidence>
<gene>
    <name evidence="1" type="ORF">FAM09_10280</name>
</gene>
<dbReference type="Proteomes" id="UP000306918">
    <property type="component" value="Unassembled WGS sequence"/>
</dbReference>
<organism evidence="1 2">
    <name type="scientific">Niastella caeni</name>
    <dbReference type="NCBI Taxonomy" id="2569763"/>
    <lineage>
        <taxon>Bacteria</taxon>
        <taxon>Pseudomonadati</taxon>
        <taxon>Bacteroidota</taxon>
        <taxon>Chitinophagia</taxon>
        <taxon>Chitinophagales</taxon>
        <taxon>Chitinophagaceae</taxon>
        <taxon>Niastella</taxon>
    </lineage>
</organism>
<dbReference type="PROSITE" id="PS51257">
    <property type="entry name" value="PROKAR_LIPOPROTEIN"/>
    <property type="match status" value="1"/>
</dbReference>